<organism evidence="3 4">
    <name type="scientific">Govanella unica</name>
    <dbReference type="NCBI Taxonomy" id="2975056"/>
    <lineage>
        <taxon>Bacteria</taxon>
        <taxon>Pseudomonadati</taxon>
        <taxon>Pseudomonadota</taxon>
        <taxon>Alphaproteobacteria</taxon>
        <taxon>Emcibacterales</taxon>
        <taxon>Govanellaceae</taxon>
        <taxon>Govanella</taxon>
    </lineage>
</organism>
<reference evidence="3" key="2">
    <citation type="journal article" date="2023" name="Syst. Appl. Microbiol.">
        <title>Govania unica gen. nov., sp. nov., a rare biosphere bacterium that represents a novel family in the class Alphaproteobacteria.</title>
        <authorList>
            <person name="Vandamme P."/>
            <person name="Peeters C."/>
            <person name="Hettiarachchi A."/>
            <person name="Cnockaert M."/>
            <person name="Carlier A."/>
        </authorList>
    </citation>
    <scope>NUCLEOTIDE SEQUENCE</scope>
    <source>
        <strain evidence="3">LMG 31809</strain>
    </source>
</reference>
<sequence length="359" mass="39086">MTSKLRSLHKYISLSLALFWFLQALTGVLLVFQYELDNARIDRAAVPFDPVAFGQGIARIEADNPGKTIPYIYTAGSGDRFDVYLAGADDKTDILRVDGDGRLLRTLPADHGLFGDALFKTALNWHETLFSGATGHVLVGISGIFLLSNIILGLKLAWPRNRQWRQAFAPQKARKGVASRYAWHRALGLGFAIPALAIVLTGVFMVWEDQIGDSLGADQATPAPDLSAATGGSNLIPLAHAIAIAQGQYPGARISIISPPGDGAPWYRLRLLQNDESRHLFGTTMVYVDAADGRVLADYDALKAPVPDRIVKAFYSIHTGDVLGTAGRVLVLVTGLWLVTMLTLGLMLWSARRKPRKKD</sequence>
<feature type="transmembrane region" description="Helical" evidence="1">
    <location>
        <begin position="12"/>
        <end position="32"/>
    </location>
</feature>
<feature type="domain" description="PepSY" evidence="2">
    <location>
        <begin position="236"/>
        <end position="298"/>
    </location>
</feature>
<dbReference type="EMBL" id="JANWOI010000003">
    <property type="protein sequence ID" value="MDA5193980.1"/>
    <property type="molecule type" value="Genomic_DNA"/>
</dbReference>
<dbReference type="Pfam" id="PF03413">
    <property type="entry name" value="PepSY"/>
    <property type="match status" value="1"/>
</dbReference>
<dbReference type="RefSeq" id="WP_274943686.1">
    <property type="nucleotide sequence ID" value="NZ_JANWOI010000003.1"/>
</dbReference>
<keyword evidence="1" id="KW-0812">Transmembrane</keyword>
<proteinExistence type="predicted"/>
<feature type="transmembrane region" description="Helical" evidence="1">
    <location>
        <begin position="182"/>
        <end position="207"/>
    </location>
</feature>
<dbReference type="PANTHER" id="PTHR34219">
    <property type="entry name" value="IRON-REGULATED INNER MEMBRANE PROTEIN-RELATED"/>
    <property type="match status" value="1"/>
</dbReference>
<keyword evidence="4" id="KW-1185">Reference proteome</keyword>
<keyword evidence="1" id="KW-0472">Membrane</keyword>
<evidence type="ECO:0000313" key="4">
    <source>
        <dbReference type="Proteomes" id="UP001141619"/>
    </source>
</evidence>
<dbReference type="Proteomes" id="UP001141619">
    <property type="component" value="Unassembled WGS sequence"/>
</dbReference>
<evidence type="ECO:0000313" key="3">
    <source>
        <dbReference type="EMBL" id="MDA5193980.1"/>
    </source>
</evidence>
<dbReference type="InterPro" id="IPR025711">
    <property type="entry name" value="PepSY"/>
</dbReference>
<accession>A0A9X3Z785</accession>
<gene>
    <name evidence="3" type="ORF">NYP16_08455</name>
</gene>
<feature type="transmembrane region" description="Helical" evidence="1">
    <location>
        <begin position="329"/>
        <end position="349"/>
    </location>
</feature>
<feature type="transmembrane region" description="Helical" evidence="1">
    <location>
        <begin position="137"/>
        <end position="158"/>
    </location>
</feature>
<reference evidence="3" key="1">
    <citation type="submission" date="2022-08" db="EMBL/GenBank/DDBJ databases">
        <authorList>
            <person name="Vandamme P."/>
            <person name="Hettiarachchi A."/>
            <person name="Peeters C."/>
            <person name="Cnockaert M."/>
            <person name="Carlier A."/>
        </authorList>
    </citation>
    <scope>NUCLEOTIDE SEQUENCE</scope>
    <source>
        <strain evidence="3">LMG 31809</strain>
    </source>
</reference>
<protein>
    <submittedName>
        <fullName evidence="3">PepSY domain-containing protein</fullName>
    </submittedName>
</protein>
<keyword evidence="1" id="KW-1133">Transmembrane helix</keyword>
<evidence type="ECO:0000259" key="2">
    <source>
        <dbReference type="Pfam" id="PF03413"/>
    </source>
</evidence>
<name>A0A9X3Z785_9PROT</name>
<dbReference type="AlphaFoldDB" id="A0A9X3Z785"/>
<dbReference type="Pfam" id="PF03929">
    <property type="entry name" value="PepSY_TM"/>
    <property type="match status" value="1"/>
</dbReference>
<evidence type="ECO:0000256" key="1">
    <source>
        <dbReference type="SAM" id="Phobius"/>
    </source>
</evidence>
<comment type="caution">
    <text evidence="3">The sequence shown here is derived from an EMBL/GenBank/DDBJ whole genome shotgun (WGS) entry which is preliminary data.</text>
</comment>
<dbReference type="InterPro" id="IPR005625">
    <property type="entry name" value="PepSY-ass_TM"/>
</dbReference>